<dbReference type="PANTHER" id="PTHR45566">
    <property type="entry name" value="HTH-TYPE TRANSCRIPTIONAL REGULATOR YHJB-RELATED"/>
    <property type="match status" value="1"/>
</dbReference>
<dbReference type="InterPro" id="IPR036388">
    <property type="entry name" value="WH-like_DNA-bd_sf"/>
</dbReference>
<dbReference type="GO" id="GO:0000160">
    <property type="term" value="P:phosphorelay signal transduction system"/>
    <property type="evidence" value="ECO:0007669"/>
    <property type="project" value="InterPro"/>
</dbReference>
<keyword evidence="8" id="KW-1185">Reference proteome</keyword>
<dbReference type="InterPro" id="IPR000792">
    <property type="entry name" value="Tscrpt_reg_LuxR_C"/>
</dbReference>
<dbReference type="SUPFAM" id="SSF52172">
    <property type="entry name" value="CheY-like"/>
    <property type="match status" value="1"/>
</dbReference>
<dbReference type="PROSITE" id="PS50110">
    <property type="entry name" value="RESPONSE_REGULATORY"/>
    <property type="match status" value="1"/>
</dbReference>
<dbReference type="InterPro" id="IPR051015">
    <property type="entry name" value="EvgA-like"/>
</dbReference>
<dbReference type="PRINTS" id="PR00038">
    <property type="entry name" value="HTHLUXR"/>
</dbReference>
<feature type="modified residue" description="4-aspartylphosphate" evidence="3">
    <location>
        <position position="55"/>
    </location>
</feature>
<dbReference type="InterPro" id="IPR001789">
    <property type="entry name" value="Sig_transdc_resp-reg_receiver"/>
</dbReference>
<protein>
    <submittedName>
        <fullName evidence="7">Response regulator transcription factor</fullName>
    </submittedName>
</protein>
<dbReference type="SMART" id="SM00421">
    <property type="entry name" value="HTH_LUXR"/>
    <property type="match status" value="1"/>
</dbReference>
<dbReference type="Pfam" id="PF00196">
    <property type="entry name" value="GerE"/>
    <property type="match status" value="1"/>
</dbReference>
<proteinExistence type="predicted"/>
<evidence type="ECO:0000256" key="3">
    <source>
        <dbReference type="PROSITE-ProRule" id="PRU00169"/>
    </source>
</evidence>
<dbReference type="EMBL" id="JAAQPH010000002">
    <property type="protein sequence ID" value="NIA67444.1"/>
    <property type="molecule type" value="Genomic_DNA"/>
</dbReference>
<feature type="domain" description="Response regulatory" evidence="6">
    <location>
        <begin position="2"/>
        <end position="120"/>
    </location>
</feature>
<name>A0A967EV79_9PROT</name>
<evidence type="ECO:0000256" key="1">
    <source>
        <dbReference type="ARBA" id="ARBA00022553"/>
    </source>
</evidence>
<evidence type="ECO:0000256" key="2">
    <source>
        <dbReference type="ARBA" id="ARBA00023125"/>
    </source>
</evidence>
<evidence type="ECO:0000259" key="6">
    <source>
        <dbReference type="PROSITE" id="PS50110"/>
    </source>
</evidence>
<dbReference type="PANTHER" id="PTHR45566:SF1">
    <property type="entry name" value="HTH-TYPE TRANSCRIPTIONAL REGULATOR YHJB-RELATED"/>
    <property type="match status" value="1"/>
</dbReference>
<organism evidence="7 8">
    <name type="scientific">Pelagibius litoralis</name>
    <dbReference type="NCBI Taxonomy" id="374515"/>
    <lineage>
        <taxon>Bacteria</taxon>
        <taxon>Pseudomonadati</taxon>
        <taxon>Pseudomonadota</taxon>
        <taxon>Alphaproteobacteria</taxon>
        <taxon>Rhodospirillales</taxon>
        <taxon>Rhodovibrionaceae</taxon>
        <taxon>Pelagibius</taxon>
    </lineage>
</organism>
<dbReference type="AlphaFoldDB" id="A0A967EV79"/>
<dbReference type="Gene3D" id="3.40.50.2300">
    <property type="match status" value="1"/>
</dbReference>
<evidence type="ECO:0000313" key="8">
    <source>
        <dbReference type="Proteomes" id="UP000761264"/>
    </source>
</evidence>
<dbReference type="SUPFAM" id="SSF46894">
    <property type="entry name" value="C-terminal effector domain of the bipartite response regulators"/>
    <property type="match status" value="1"/>
</dbReference>
<dbReference type="CDD" id="cd06170">
    <property type="entry name" value="LuxR_C_like"/>
    <property type="match status" value="1"/>
</dbReference>
<dbReference type="Proteomes" id="UP000761264">
    <property type="component" value="Unassembled WGS sequence"/>
</dbReference>
<sequence length="247" mass="25646">MKIALADDHALFRAGLCSALKDAFGPQTQVLEAADRDGLAATLENETCIDLVICDLRMPGMETDDSVAGLVRINTAIPLVMVSASDEPADACGAIRQGAKGYILKSDSMAVLQHALELVLAGGTYAPVEALMAGGDMAADSGTLRASPRSGPPLPALSERQKMIFERLAEGKSNKVIARELGIAEGTVKAQLRTVFRKLGVANRVQAALAAAQVLEPSAAESRPAGLQVATGHGGEEGKIYPFPGQA</sequence>
<dbReference type="InterPro" id="IPR058245">
    <property type="entry name" value="NreC/VraR/RcsB-like_REC"/>
</dbReference>
<evidence type="ECO:0000256" key="4">
    <source>
        <dbReference type="SAM" id="MobiDB-lite"/>
    </source>
</evidence>
<dbReference type="InterPro" id="IPR016032">
    <property type="entry name" value="Sig_transdc_resp-reg_C-effctor"/>
</dbReference>
<dbReference type="GO" id="GO:0003677">
    <property type="term" value="F:DNA binding"/>
    <property type="evidence" value="ECO:0007669"/>
    <property type="project" value="UniProtKB-KW"/>
</dbReference>
<comment type="caution">
    <text evidence="7">The sequence shown here is derived from an EMBL/GenBank/DDBJ whole genome shotgun (WGS) entry which is preliminary data.</text>
</comment>
<keyword evidence="2" id="KW-0238">DNA-binding</keyword>
<evidence type="ECO:0000259" key="5">
    <source>
        <dbReference type="PROSITE" id="PS50043"/>
    </source>
</evidence>
<reference evidence="7" key="1">
    <citation type="submission" date="2020-03" db="EMBL/GenBank/DDBJ databases">
        <title>Genome of Pelagibius litoralis DSM 21314T.</title>
        <authorList>
            <person name="Wang G."/>
        </authorList>
    </citation>
    <scope>NUCLEOTIDE SEQUENCE</scope>
    <source>
        <strain evidence="7">DSM 21314</strain>
    </source>
</reference>
<dbReference type="Gene3D" id="1.10.10.10">
    <property type="entry name" value="Winged helix-like DNA-binding domain superfamily/Winged helix DNA-binding domain"/>
    <property type="match status" value="1"/>
</dbReference>
<feature type="region of interest" description="Disordered" evidence="4">
    <location>
        <begin position="228"/>
        <end position="247"/>
    </location>
</feature>
<dbReference type="Pfam" id="PF00072">
    <property type="entry name" value="Response_reg"/>
    <property type="match status" value="1"/>
</dbReference>
<evidence type="ECO:0000313" key="7">
    <source>
        <dbReference type="EMBL" id="NIA67444.1"/>
    </source>
</evidence>
<dbReference type="GO" id="GO:0006355">
    <property type="term" value="P:regulation of DNA-templated transcription"/>
    <property type="evidence" value="ECO:0007669"/>
    <property type="project" value="InterPro"/>
</dbReference>
<dbReference type="PROSITE" id="PS50043">
    <property type="entry name" value="HTH_LUXR_2"/>
    <property type="match status" value="1"/>
</dbReference>
<dbReference type="InterPro" id="IPR011006">
    <property type="entry name" value="CheY-like_superfamily"/>
</dbReference>
<dbReference type="RefSeq" id="WP_167221022.1">
    <property type="nucleotide sequence ID" value="NZ_JAAQPH010000002.1"/>
</dbReference>
<keyword evidence="1 3" id="KW-0597">Phosphoprotein</keyword>
<dbReference type="SMART" id="SM00448">
    <property type="entry name" value="REC"/>
    <property type="match status" value="1"/>
</dbReference>
<feature type="domain" description="HTH luxR-type" evidence="5">
    <location>
        <begin position="150"/>
        <end position="215"/>
    </location>
</feature>
<accession>A0A967EV79</accession>
<dbReference type="CDD" id="cd17535">
    <property type="entry name" value="REC_NarL-like"/>
    <property type="match status" value="1"/>
</dbReference>
<gene>
    <name evidence="7" type="ORF">HBA54_02455</name>
</gene>